<evidence type="ECO:0000313" key="3">
    <source>
        <dbReference type="Proteomes" id="UP000807504"/>
    </source>
</evidence>
<feature type="compositionally biased region" description="Polar residues" evidence="1">
    <location>
        <begin position="8"/>
        <end position="55"/>
    </location>
</feature>
<feature type="region of interest" description="Disordered" evidence="1">
    <location>
        <begin position="1"/>
        <end position="72"/>
    </location>
</feature>
<dbReference type="AlphaFoldDB" id="A0A8T0FIP3"/>
<accession>A0A8T0FIP3</accession>
<dbReference type="EMBL" id="JABXBU010000012">
    <property type="protein sequence ID" value="KAF8789399.1"/>
    <property type="molecule type" value="Genomic_DNA"/>
</dbReference>
<evidence type="ECO:0000256" key="1">
    <source>
        <dbReference type="SAM" id="MobiDB-lite"/>
    </source>
</evidence>
<gene>
    <name evidence="2" type="ORF">HNY73_007339</name>
</gene>
<reference evidence="2" key="1">
    <citation type="journal article" date="2020" name="bioRxiv">
        <title>Chromosome-level reference genome of the European wasp spider Argiope bruennichi: a resource for studies on range expansion and evolutionary adaptation.</title>
        <authorList>
            <person name="Sheffer M.M."/>
            <person name="Hoppe A."/>
            <person name="Krehenwinkel H."/>
            <person name="Uhl G."/>
            <person name="Kuss A.W."/>
            <person name="Jensen L."/>
            <person name="Jensen C."/>
            <person name="Gillespie R.G."/>
            <person name="Hoff K.J."/>
            <person name="Prost S."/>
        </authorList>
    </citation>
    <scope>NUCLEOTIDE SEQUENCE</scope>
</reference>
<comment type="caution">
    <text evidence="2">The sequence shown here is derived from an EMBL/GenBank/DDBJ whole genome shotgun (WGS) entry which is preliminary data.</text>
</comment>
<sequence>MFAENSPMPCSTIENSPLQYSSNSMPRKQSSSTADDSPNNMPRKTNDSPNSNQEMPRSGKRSRQDDDSQSPCKKKTILAHLLQLLLLIDPPPRDPGLTSVARRQPVCAKHFPENQFLTVREAFNTSTGELIQVPMECKRFVPDTSQAPKEKDKIVTLLLDEVHIKEYFEYKGGCVTGMLCDSEASASSAQVFMVKNIASQYKDVHVLPVHSISGKMLHETNCKNVLVKKKVK</sequence>
<dbReference type="Proteomes" id="UP000807504">
    <property type="component" value="Unassembled WGS sequence"/>
</dbReference>
<reference evidence="2" key="2">
    <citation type="submission" date="2020-06" db="EMBL/GenBank/DDBJ databases">
        <authorList>
            <person name="Sheffer M."/>
        </authorList>
    </citation>
    <scope>NUCLEOTIDE SEQUENCE</scope>
</reference>
<keyword evidence="3" id="KW-1185">Reference proteome</keyword>
<evidence type="ECO:0000313" key="2">
    <source>
        <dbReference type="EMBL" id="KAF8789399.1"/>
    </source>
</evidence>
<proteinExistence type="predicted"/>
<name>A0A8T0FIP3_ARGBR</name>
<organism evidence="2 3">
    <name type="scientific">Argiope bruennichi</name>
    <name type="common">Wasp spider</name>
    <name type="synonym">Aranea bruennichi</name>
    <dbReference type="NCBI Taxonomy" id="94029"/>
    <lineage>
        <taxon>Eukaryota</taxon>
        <taxon>Metazoa</taxon>
        <taxon>Ecdysozoa</taxon>
        <taxon>Arthropoda</taxon>
        <taxon>Chelicerata</taxon>
        <taxon>Arachnida</taxon>
        <taxon>Araneae</taxon>
        <taxon>Araneomorphae</taxon>
        <taxon>Entelegynae</taxon>
        <taxon>Araneoidea</taxon>
        <taxon>Araneidae</taxon>
        <taxon>Argiope</taxon>
    </lineage>
</organism>
<protein>
    <submittedName>
        <fullName evidence="2">Uncharacterized protein</fullName>
    </submittedName>
</protein>